<proteinExistence type="predicted"/>
<feature type="non-terminal residue" evidence="1">
    <location>
        <position position="1"/>
    </location>
</feature>
<dbReference type="Proteomes" id="UP001239994">
    <property type="component" value="Unassembled WGS sequence"/>
</dbReference>
<name>A0AAD8YR34_9TELE</name>
<gene>
    <name evidence="1" type="ORF">P4O66_019988</name>
</gene>
<dbReference type="EMBL" id="JAROKS010000349">
    <property type="protein sequence ID" value="KAK1784265.1"/>
    <property type="molecule type" value="Genomic_DNA"/>
</dbReference>
<evidence type="ECO:0000313" key="2">
    <source>
        <dbReference type="Proteomes" id="UP001239994"/>
    </source>
</evidence>
<protein>
    <submittedName>
        <fullName evidence="1">Uncharacterized protein</fullName>
    </submittedName>
</protein>
<keyword evidence="2" id="KW-1185">Reference proteome</keyword>
<dbReference type="AlphaFoldDB" id="A0AAD8YR34"/>
<accession>A0AAD8YR34</accession>
<sequence length="113" mass="13130">MWVQSREETIRELEERTKGSVGEKLKFENENYKTLIMEYKEIIQIKKGITSTREFQSLLKETINFVELEIQAKLADLAKIKVMIGNKLKALAGVMIAKDKLRADNLRCSKILR</sequence>
<reference evidence="1" key="1">
    <citation type="submission" date="2023-03" db="EMBL/GenBank/DDBJ databases">
        <title>Electrophorus voltai genome.</title>
        <authorList>
            <person name="Bian C."/>
        </authorList>
    </citation>
    <scope>NUCLEOTIDE SEQUENCE</scope>
    <source>
        <strain evidence="1">CB-2022</strain>
        <tissue evidence="1">Muscle</tissue>
    </source>
</reference>
<organism evidence="1 2">
    <name type="scientific">Electrophorus voltai</name>
    <dbReference type="NCBI Taxonomy" id="2609070"/>
    <lineage>
        <taxon>Eukaryota</taxon>
        <taxon>Metazoa</taxon>
        <taxon>Chordata</taxon>
        <taxon>Craniata</taxon>
        <taxon>Vertebrata</taxon>
        <taxon>Euteleostomi</taxon>
        <taxon>Actinopterygii</taxon>
        <taxon>Neopterygii</taxon>
        <taxon>Teleostei</taxon>
        <taxon>Ostariophysi</taxon>
        <taxon>Gymnotiformes</taxon>
        <taxon>Gymnotoidei</taxon>
        <taxon>Gymnotidae</taxon>
        <taxon>Electrophorus</taxon>
    </lineage>
</organism>
<evidence type="ECO:0000313" key="1">
    <source>
        <dbReference type="EMBL" id="KAK1784265.1"/>
    </source>
</evidence>
<comment type="caution">
    <text evidence="1">The sequence shown here is derived from an EMBL/GenBank/DDBJ whole genome shotgun (WGS) entry which is preliminary data.</text>
</comment>